<gene>
    <name evidence="2" type="ORF">ECRASSUSDP1_LOCUS20793</name>
</gene>
<keyword evidence="3" id="KW-1185">Reference proteome</keyword>
<comment type="caution">
    <text evidence="2">The sequence shown here is derived from an EMBL/GenBank/DDBJ whole genome shotgun (WGS) entry which is preliminary data.</text>
</comment>
<dbReference type="AlphaFoldDB" id="A0AAD1XUY0"/>
<feature type="coiled-coil region" evidence="1">
    <location>
        <begin position="5"/>
        <end position="39"/>
    </location>
</feature>
<accession>A0AAD1XUY0</accession>
<organism evidence="2 3">
    <name type="scientific">Euplotes crassus</name>
    <dbReference type="NCBI Taxonomy" id="5936"/>
    <lineage>
        <taxon>Eukaryota</taxon>
        <taxon>Sar</taxon>
        <taxon>Alveolata</taxon>
        <taxon>Ciliophora</taxon>
        <taxon>Intramacronucleata</taxon>
        <taxon>Spirotrichea</taxon>
        <taxon>Hypotrichia</taxon>
        <taxon>Euplotida</taxon>
        <taxon>Euplotidae</taxon>
        <taxon>Moneuplotes</taxon>
    </lineage>
</organism>
<reference evidence="2" key="1">
    <citation type="submission" date="2023-07" db="EMBL/GenBank/DDBJ databases">
        <authorList>
            <consortium name="AG Swart"/>
            <person name="Singh M."/>
            <person name="Singh A."/>
            <person name="Seah K."/>
            <person name="Emmerich C."/>
        </authorList>
    </citation>
    <scope>NUCLEOTIDE SEQUENCE</scope>
    <source>
        <strain evidence="2">DP1</strain>
    </source>
</reference>
<name>A0AAD1XUY0_EUPCR</name>
<evidence type="ECO:0000256" key="1">
    <source>
        <dbReference type="SAM" id="Coils"/>
    </source>
</evidence>
<evidence type="ECO:0000313" key="3">
    <source>
        <dbReference type="Proteomes" id="UP001295684"/>
    </source>
</evidence>
<dbReference type="Proteomes" id="UP001295684">
    <property type="component" value="Unassembled WGS sequence"/>
</dbReference>
<feature type="coiled-coil region" evidence="1">
    <location>
        <begin position="70"/>
        <end position="144"/>
    </location>
</feature>
<dbReference type="EMBL" id="CAMPGE010021224">
    <property type="protein sequence ID" value="CAI2379383.1"/>
    <property type="molecule type" value="Genomic_DNA"/>
</dbReference>
<keyword evidence="1" id="KW-0175">Coiled coil</keyword>
<protein>
    <submittedName>
        <fullName evidence="2">Uncharacterized protein</fullName>
    </submittedName>
</protein>
<evidence type="ECO:0000313" key="2">
    <source>
        <dbReference type="EMBL" id="CAI2379383.1"/>
    </source>
</evidence>
<proteinExistence type="predicted"/>
<sequence length="170" mass="19844">MSNSELEDKKLIKALRAELEDANKQIRELKLDLAAKSMENGGHTKEQFWKLVVRHENDLLNFDQEKSQMIKRETELIEQLNTLKAEIEARGDFQYKIPPPDPTLVAQHKYEVLSLSYEKLEQENAKLKKDLDEANTKLEEIDKKVTQEVVDVEVIKEALEIIKNKKKYPL</sequence>